<evidence type="ECO:0000313" key="4">
    <source>
        <dbReference type="EMBL" id="CAJ0806587.1"/>
    </source>
</evidence>
<comment type="caution">
    <text evidence="4">The sequence shown here is derived from an EMBL/GenBank/DDBJ whole genome shotgun (WGS) entry which is preliminary data.</text>
</comment>
<dbReference type="Gene3D" id="3.40.33.10">
    <property type="entry name" value="CAP"/>
    <property type="match status" value="1"/>
</dbReference>
<name>A0AAD2F2N9_9RALS</name>
<proteinExistence type="predicted"/>
<dbReference type="PROSITE" id="PS51257">
    <property type="entry name" value="PROKAR_LIPOPROTEIN"/>
    <property type="match status" value="1"/>
</dbReference>
<dbReference type="Pfam" id="PF00188">
    <property type="entry name" value="CAP"/>
    <property type="match status" value="1"/>
</dbReference>
<reference evidence="4" key="1">
    <citation type="submission" date="2023-07" db="EMBL/GenBank/DDBJ databases">
        <authorList>
            <person name="Peeters C."/>
        </authorList>
    </citation>
    <scope>NUCLEOTIDE SEQUENCE</scope>
    <source>
        <strain evidence="4">R-77560</strain>
    </source>
</reference>
<feature type="region of interest" description="Disordered" evidence="1">
    <location>
        <begin position="30"/>
        <end position="62"/>
    </location>
</feature>
<evidence type="ECO:0000256" key="2">
    <source>
        <dbReference type="SAM" id="SignalP"/>
    </source>
</evidence>
<evidence type="ECO:0000313" key="5">
    <source>
        <dbReference type="Proteomes" id="UP001189756"/>
    </source>
</evidence>
<evidence type="ECO:0000256" key="1">
    <source>
        <dbReference type="SAM" id="MobiDB-lite"/>
    </source>
</evidence>
<organism evidence="4 5">
    <name type="scientific">Ralstonia thomasii</name>
    <dbReference type="NCBI Taxonomy" id="3058596"/>
    <lineage>
        <taxon>Bacteria</taxon>
        <taxon>Pseudomonadati</taxon>
        <taxon>Pseudomonadota</taxon>
        <taxon>Betaproteobacteria</taxon>
        <taxon>Burkholderiales</taxon>
        <taxon>Burkholderiaceae</taxon>
        <taxon>Ralstonia</taxon>
    </lineage>
</organism>
<feature type="compositionally biased region" description="Gly residues" evidence="1">
    <location>
        <begin position="40"/>
        <end position="55"/>
    </location>
</feature>
<dbReference type="AlphaFoldDB" id="A0AAD2F2N9"/>
<dbReference type="RefSeq" id="WP_024542485.1">
    <property type="nucleotide sequence ID" value="NZ_CATZAZ010000015.1"/>
</dbReference>
<evidence type="ECO:0000259" key="3">
    <source>
        <dbReference type="Pfam" id="PF00188"/>
    </source>
</evidence>
<keyword evidence="2" id="KW-0732">Signal</keyword>
<feature type="chain" id="PRO_5042281065" description="SCP domain-containing protein" evidence="2">
    <location>
        <begin position="23"/>
        <end position="351"/>
    </location>
</feature>
<dbReference type="GeneID" id="34794340"/>
<dbReference type="InterPro" id="IPR035940">
    <property type="entry name" value="CAP_sf"/>
</dbReference>
<dbReference type="SUPFAM" id="SSF55797">
    <property type="entry name" value="PR-1-like"/>
    <property type="match status" value="1"/>
</dbReference>
<protein>
    <recommendedName>
        <fullName evidence="3">SCP domain-containing protein</fullName>
    </recommendedName>
</protein>
<dbReference type="Proteomes" id="UP001189756">
    <property type="component" value="Unassembled WGS sequence"/>
</dbReference>
<feature type="signal peptide" evidence="2">
    <location>
        <begin position="1"/>
        <end position="22"/>
    </location>
</feature>
<dbReference type="PANTHER" id="PTHR31157">
    <property type="entry name" value="SCP DOMAIN-CONTAINING PROTEIN"/>
    <property type="match status" value="1"/>
</dbReference>
<sequence length="351" mass="35501">MSTITFKRTSLACALLLCTALAACGGGDGGTTSGSTSTGGTTGGTTTGGTGGSTGGTSTTVTGTLTTPQYTASSAQLAALTQLNQYRTQCGFPALQENTVLDQAAQAHAKYMGLNNAVSDSEVSSNQGYTGATYVDRAVAAGFPSNVLGVGVSGGYATTSASFTAQVAGQNFVYSLLAGVYHSVVAAYPVNTVGIGEYETQTTSGSYTYTQSWDSMSLFNTQAQAISNGPLTFPCQGVTGVAYKSISGEIPTPPNVSASGWGTPVVVMGNPGADKVLLTSATMADTTGTVISLQILNSTNDPNKLVQPEQAVAYPASPLQPNTQYSVNLSGTINGTPFTRSFTFTTGNIVG</sequence>
<feature type="domain" description="SCP" evidence="3">
    <location>
        <begin position="82"/>
        <end position="150"/>
    </location>
</feature>
<gene>
    <name evidence="4" type="ORF">R77560_04446</name>
</gene>
<dbReference type="PANTHER" id="PTHR31157:SF1">
    <property type="entry name" value="SCP DOMAIN-CONTAINING PROTEIN"/>
    <property type="match status" value="1"/>
</dbReference>
<dbReference type="EMBL" id="CATZAZ010000015">
    <property type="protein sequence ID" value="CAJ0806587.1"/>
    <property type="molecule type" value="Genomic_DNA"/>
</dbReference>
<dbReference type="InterPro" id="IPR014044">
    <property type="entry name" value="CAP_dom"/>
</dbReference>
<accession>A0AAD2F2N9</accession>